<evidence type="ECO:0000256" key="8">
    <source>
        <dbReference type="SAM" id="MobiDB-lite"/>
    </source>
</evidence>
<dbReference type="Proteomes" id="UP000009183">
    <property type="component" value="Chromosome 16, unordered"/>
</dbReference>
<keyword evidence="10" id="KW-1185">Reference proteome</keyword>
<dbReference type="GO" id="GO:0022857">
    <property type="term" value="F:transmembrane transporter activity"/>
    <property type="evidence" value="ECO:0000318"/>
    <property type="project" value="GO_Central"/>
</dbReference>
<dbReference type="FunFam" id="1.50.40.10:FF:000312">
    <property type="entry name" value="Uncharacterized protein"/>
    <property type="match status" value="1"/>
</dbReference>
<dbReference type="EMBL" id="FN595787">
    <property type="protein sequence ID" value="CCB52942.1"/>
    <property type="molecule type" value="Genomic_DNA"/>
</dbReference>
<evidence type="ECO:0000256" key="7">
    <source>
        <dbReference type="ARBA" id="ARBA00023136"/>
    </source>
</evidence>
<organism evidence="9 10">
    <name type="scientific">Vitis vinifera</name>
    <name type="common">Grape</name>
    <dbReference type="NCBI Taxonomy" id="29760"/>
    <lineage>
        <taxon>Eukaryota</taxon>
        <taxon>Viridiplantae</taxon>
        <taxon>Streptophyta</taxon>
        <taxon>Embryophyta</taxon>
        <taxon>Tracheophyta</taxon>
        <taxon>Spermatophyta</taxon>
        <taxon>Magnoliopsida</taxon>
        <taxon>eudicotyledons</taxon>
        <taxon>Gunneridae</taxon>
        <taxon>Pentapetalae</taxon>
        <taxon>rosids</taxon>
        <taxon>Vitales</taxon>
        <taxon>Vitaceae</taxon>
        <taxon>Viteae</taxon>
        <taxon>Vitis</taxon>
    </lineage>
</organism>
<keyword evidence="6" id="KW-1133">Transmembrane helix</keyword>
<keyword evidence="7" id="KW-0472">Membrane</keyword>
<evidence type="ECO:0000256" key="4">
    <source>
        <dbReference type="ARBA" id="ARBA00022692"/>
    </source>
</evidence>
<accession>F6HJP4</accession>
<dbReference type="InParanoid" id="F6HJP4"/>
<dbReference type="InterPro" id="IPR023395">
    <property type="entry name" value="MCP_dom_sf"/>
</dbReference>
<keyword evidence="3" id="KW-0813">Transport</keyword>
<evidence type="ECO:0008006" key="11">
    <source>
        <dbReference type="Google" id="ProtNLM"/>
    </source>
</evidence>
<evidence type="ECO:0000256" key="1">
    <source>
        <dbReference type="ARBA" id="ARBA00004370"/>
    </source>
</evidence>
<comment type="subcellular location">
    <subcellularLocation>
        <location evidence="1">Membrane</location>
    </subcellularLocation>
</comment>
<keyword evidence="4" id="KW-0812">Transmembrane</keyword>
<dbReference type="SUPFAM" id="SSF103506">
    <property type="entry name" value="Mitochondrial carrier"/>
    <property type="match status" value="1"/>
</dbReference>
<keyword evidence="5" id="KW-0677">Repeat</keyword>
<evidence type="ECO:0000313" key="9">
    <source>
        <dbReference type="EMBL" id="CCB52942.1"/>
    </source>
</evidence>
<gene>
    <name evidence="9" type="ordered locus">VIT_16s0039g00630</name>
</gene>
<dbReference type="HOGENOM" id="CLU_1889562_0_0_1"/>
<proteinExistence type="inferred from homology"/>
<evidence type="ECO:0000313" key="10">
    <source>
        <dbReference type="Proteomes" id="UP000009183"/>
    </source>
</evidence>
<evidence type="ECO:0000256" key="6">
    <source>
        <dbReference type="ARBA" id="ARBA00022989"/>
    </source>
</evidence>
<feature type="region of interest" description="Disordered" evidence="8">
    <location>
        <begin position="1"/>
        <end position="21"/>
    </location>
</feature>
<dbReference type="PaxDb" id="29760-VIT_16s0039g00630.t01"/>
<evidence type="ECO:0000256" key="2">
    <source>
        <dbReference type="ARBA" id="ARBA00006375"/>
    </source>
</evidence>
<dbReference type="eggNOG" id="KOG0759">
    <property type="taxonomic scope" value="Eukaryota"/>
</dbReference>
<dbReference type="AlphaFoldDB" id="F6HJP4"/>
<dbReference type="GO" id="GO:0016020">
    <property type="term" value="C:membrane"/>
    <property type="evidence" value="ECO:0007669"/>
    <property type="project" value="UniProtKB-SubCell"/>
</dbReference>
<dbReference type="Gene3D" id="1.50.40.10">
    <property type="entry name" value="Mitochondrial carrier domain"/>
    <property type="match status" value="1"/>
</dbReference>
<name>F6HJP4_VITVI</name>
<protein>
    <recommendedName>
        <fullName evidence="11">Mitochondrial dicarboxylate/tricarboxylate transporter DTC</fullName>
    </recommendedName>
</protein>
<dbReference type="PANTHER" id="PTHR45618">
    <property type="entry name" value="MITOCHONDRIAL DICARBOXYLATE CARRIER-RELATED"/>
    <property type="match status" value="1"/>
</dbReference>
<evidence type="ECO:0000256" key="3">
    <source>
        <dbReference type="ARBA" id="ARBA00022448"/>
    </source>
</evidence>
<dbReference type="InterPro" id="IPR050391">
    <property type="entry name" value="Mito_Metabolite_Transporter"/>
</dbReference>
<evidence type="ECO:0000256" key="5">
    <source>
        <dbReference type="ARBA" id="ARBA00022737"/>
    </source>
</evidence>
<reference evidence="10" key="1">
    <citation type="journal article" date="2007" name="Nature">
        <title>The grapevine genome sequence suggests ancestral hexaploidization in major angiosperm phyla.</title>
        <authorList>
            <consortium name="The French-Italian Public Consortium for Grapevine Genome Characterization."/>
            <person name="Jaillon O."/>
            <person name="Aury J.-M."/>
            <person name="Noel B."/>
            <person name="Policriti A."/>
            <person name="Clepet C."/>
            <person name="Casagrande A."/>
            <person name="Choisne N."/>
            <person name="Aubourg S."/>
            <person name="Vitulo N."/>
            <person name="Jubin C."/>
            <person name="Vezzi A."/>
            <person name="Legeai F."/>
            <person name="Hugueney P."/>
            <person name="Dasilva C."/>
            <person name="Horner D."/>
            <person name="Mica E."/>
            <person name="Jublot D."/>
            <person name="Poulain J."/>
            <person name="Bruyere C."/>
            <person name="Billault A."/>
            <person name="Segurens B."/>
            <person name="Gouyvenoux M."/>
            <person name="Ugarte E."/>
            <person name="Cattonaro F."/>
            <person name="Anthouard V."/>
            <person name="Vico V."/>
            <person name="Del Fabbro C."/>
            <person name="Alaux M."/>
            <person name="Di Gaspero G."/>
            <person name="Dumas V."/>
            <person name="Felice N."/>
            <person name="Paillard S."/>
            <person name="Juman I."/>
            <person name="Moroldo M."/>
            <person name="Scalabrin S."/>
            <person name="Canaguier A."/>
            <person name="Le Clainche I."/>
            <person name="Malacrida G."/>
            <person name="Durand E."/>
            <person name="Pesole G."/>
            <person name="Laucou V."/>
            <person name="Chatelet P."/>
            <person name="Merdinoglu D."/>
            <person name="Delledonne M."/>
            <person name="Pezzotti M."/>
            <person name="Lecharny A."/>
            <person name="Scarpelli C."/>
            <person name="Artiguenave F."/>
            <person name="Pe M.E."/>
            <person name="Valle G."/>
            <person name="Morgante M."/>
            <person name="Caboche M."/>
            <person name="Adam-Blondon A.-F."/>
            <person name="Weissenbach J."/>
            <person name="Quetier F."/>
            <person name="Wincker P."/>
        </authorList>
    </citation>
    <scope>NUCLEOTIDE SEQUENCE [LARGE SCALE GENOMIC DNA]</scope>
    <source>
        <strain evidence="10">cv. Pinot noir / PN40024</strain>
    </source>
</reference>
<comment type="similarity">
    <text evidence="2">Belongs to the mitochondrial carrier (TC 2.A.29) family.</text>
</comment>
<feature type="compositionally biased region" description="Basic and acidic residues" evidence="8">
    <location>
        <begin position="9"/>
        <end position="18"/>
    </location>
</feature>
<sequence>MTSQISVEVVHDPSDRPVHTTSGVERFVGRNHSPRRLGIKAFHKGLSVGLLRKATYTTARLGSFKVLTNKVVAANDGKPLPLYEKALCGVIAGAIGATVDSPPDSSLIRMQANATLPAVRCQNYKNAFHALYCCK</sequence>